<keyword evidence="3 22" id="KW-0436">Ligase</keyword>
<feature type="binding site" evidence="20">
    <location>
        <begin position="880"/>
        <end position="883"/>
    </location>
    <ligand>
        <name>GMP</name>
        <dbReference type="ChEBI" id="CHEBI:58115"/>
    </ligand>
</feature>
<evidence type="ECO:0000256" key="18">
    <source>
        <dbReference type="ARBA" id="ARBA00049514"/>
    </source>
</evidence>
<dbReference type="SMART" id="SM00305">
    <property type="entry name" value="HintC"/>
    <property type="match status" value="1"/>
</dbReference>
<evidence type="ECO:0000256" key="13">
    <source>
        <dbReference type="ARBA" id="ARBA00023134"/>
    </source>
</evidence>
<feature type="binding site" evidence="21">
    <location>
        <position position="828"/>
    </location>
    <ligand>
        <name>Mn(2+)</name>
        <dbReference type="ChEBI" id="CHEBI:29035"/>
        <label>2</label>
    </ligand>
</feature>
<evidence type="ECO:0000313" key="25">
    <source>
        <dbReference type="EMBL" id="HII70873.1"/>
    </source>
</evidence>
<comment type="subunit">
    <text evidence="2 22">Monomer.</text>
</comment>
<evidence type="ECO:0000256" key="20">
    <source>
        <dbReference type="PIRSR" id="PIRSR601233-2"/>
    </source>
</evidence>
<dbReference type="GO" id="GO:0046872">
    <property type="term" value="F:metal ion binding"/>
    <property type="evidence" value="ECO:0007669"/>
    <property type="project" value="UniProtKB-UniRule"/>
</dbReference>
<dbReference type="Pfam" id="PF14528">
    <property type="entry name" value="LAGLIDADG_3"/>
    <property type="match status" value="1"/>
</dbReference>
<evidence type="ECO:0000256" key="9">
    <source>
        <dbReference type="ARBA" id="ARBA00022813"/>
    </source>
</evidence>
<dbReference type="RefSeq" id="WP_148679988.1">
    <property type="nucleotide sequence ID" value="NZ_DUJS01000004.1"/>
</dbReference>
<evidence type="ECO:0000256" key="6">
    <source>
        <dbReference type="ARBA" id="ARBA00022741"/>
    </source>
</evidence>
<dbReference type="InterPro" id="IPR003586">
    <property type="entry name" value="Hint_dom_C"/>
</dbReference>
<comment type="catalytic activity">
    <reaction evidence="18">
        <text>a 3'-end 2',3'-cyclophospho-ribonucleotide-RNA + a 5'-end dephospho-ribonucleoside-RNA + GTP + H2O = a ribonucleotidyl-ribonucleotide-RNA + GMP + diphosphate + H(+)</text>
        <dbReference type="Rhea" id="RHEA:68080"/>
        <dbReference type="Rhea" id="RHEA-COMP:10464"/>
        <dbReference type="Rhea" id="RHEA-COMP:13936"/>
        <dbReference type="Rhea" id="RHEA-COMP:17355"/>
        <dbReference type="ChEBI" id="CHEBI:15377"/>
        <dbReference type="ChEBI" id="CHEBI:15378"/>
        <dbReference type="ChEBI" id="CHEBI:33019"/>
        <dbReference type="ChEBI" id="CHEBI:37565"/>
        <dbReference type="ChEBI" id="CHEBI:58115"/>
        <dbReference type="ChEBI" id="CHEBI:83064"/>
        <dbReference type="ChEBI" id="CHEBI:138284"/>
        <dbReference type="ChEBI" id="CHEBI:173118"/>
        <dbReference type="EC" id="6.5.1.8"/>
    </reaction>
</comment>
<dbReference type="GO" id="GO:0016787">
    <property type="term" value="F:hydrolase activity"/>
    <property type="evidence" value="ECO:0007669"/>
    <property type="project" value="UniProtKB-KW"/>
</dbReference>
<dbReference type="EC" id="6.5.1.-" evidence="22"/>
<dbReference type="PANTHER" id="PTHR11118:SF1">
    <property type="entry name" value="RNA-SPLICING LIGASE RTCB HOMOLOG"/>
    <property type="match status" value="1"/>
</dbReference>
<dbReference type="GeneID" id="1478277"/>
<keyword evidence="4" id="KW-0540">Nuclease</keyword>
<feature type="binding site" evidence="20">
    <location>
        <begin position="694"/>
        <end position="698"/>
    </location>
    <ligand>
        <name>GMP</name>
        <dbReference type="ChEBI" id="CHEBI:58115"/>
    </ligand>
</feature>
<evidence type="ECO:0000256" key="16">
    <source>
        <dbReference type="ARBA" id="ARBA00045316"/>
    </source>
</evidence>
<evidence type="ECO:0000256" key="8">
    <source>
        <dbReference type="ARBA" id="ARBA00022801"/>
    </source>
</evidence>
<dbReference type="PROSITE" id="PS50817">
    <property type="entry name" value="INTEIN_N_TER"/>
    <property type="match status" value="1"/>
</dbReference>
<dbReference type="FunFam" id="3.10.28.10:FF:000020">
    <property type="entry name" value="tRNA-splicing ligase RtcB"/>
    <property type="match status" value="1"/>
</dbReference>
<dbReference type="Proteomes" id="UP000619545">
    <property type="component" value="Unassembled WGS sequence"/>
</dbReference>
<evidence type="ECO:0000256" key="21">
    <source>
        <dbReference type="PIRSR" id="PIRSR601233-3"/>
    </source>
</evidence>
<dbReference type="NCBIfam" id="NF038162">
    <property type="entry name" value="RctB_rel_intein"/>
    <property type="match status" value="1"/>
</dbReference>
<dbReference type="InterPro" id="IPR004860">
    <property type="entry name" value="LAGLIDADG_dom"/>
</dbReference>
<keyword evidence="6 20" id="KW-0547">Nucleotide-binding</keyword>
<keyword evidence="5 21" id="KW-0479">Metal-binding</keyword>
<dbReference type="FunFam" id="3.90.1860.10:FF:000001">
    <property type="entry name" value="tRNA-splicing ligase RtcB homolog"/>
    <property type="match status" value="1"/>
</dbReference>
<feature type="binding site" evidence="20">
    <location>
        <position position="887"/>
    </location>
    <ligand>
        <name>GMP</name>
        <dbReference type="ChEBI" id="CHEBI:58115"/>
    </ligand>
</feature>
<evidence type="ECO:0000256" key="10">
    <source>
        <dbReference type="ARBA" id="ARBA00022886"/>
    </source>
</evidence>
<dbReference type="InterPro" id="IPR001233">
    <property type="entry name" value="RtcB"/>
</dbReference>
<dbReference type="AlphaFoldDB" id="A0A832TIU9"/>
<evidence type="ECO:0000256" key="15">
    <source>
        <dbReference type="ARBA" id="ARBA00033766"/>
    </source>
</evidence>
<evidence type="ECO:0000256" key="22">
    <source>
        <dbReference type="RuleBase" id="RU371113"/>
    </source>
</evidence>
<dbReference type="GO" id="GO:0003972">
    <property type="term" value="F:RNA ligase (ATP) activity"/>
    <property type="evidence" value="ECO:0007669"/>
    <property type="project" value="TreeGrafter"/>
</dbReference>
<keyword evidence="14 21" id="KW-0464">Manganese</keyword>
<dbReference type="InterPro" id="IPR036844">
    <property type="entry name" value="Hint_dom_sf"/>
</dbReference>
<dbReference type="InterPro" id="IPR004042">
    <property type="entry name" value="Intein_endonuc_central"/>
</dbReference>
<dbReference type="SUPFAM" id="SSF55608">
    <property type="entry name" value="Homing endonucleases"/>
    <property type="match status" value="1"/>
</dbReference>
<keyword evidence="12" id="KW-0238">DNA-binding</keyword>
<dbReference type="InterPro" id="IPR036025">
    <property type="entry name" value="RtcB-like_sf"/>
</dbReference>
<gene>
    <name evidence="22" type="primary">rtcB</name>
    <name evidence="25" type="ORF">HA336_06550</name>
</gene>
<dbReference type="InterPro" id="IPR006142">
    <property type="entry name" value="INTEIN"/>
</dbReference>
<dbReference type="SUPFAM" id="SSF103365">
    <property type="entry name" value="Hypothetical protein PH1602"/>
    <property type="match status" value="2"/>
</dbReference>
<dbReference type="InterPro" id="IPR003587">
    <property type="entry name" value="Hint_dom_N"/>
</dbReference>
<keyword evidence="11" id="KW-0651">Protein splicing</keyword>
<evidence type="ECO:0000256" key="5">
    <source>
        <dbReference type="ARBA" id="ARBA00022723"/>
    </source>
</evidence>
<feature type="domain" description="DOD-type homing endonuclease" evidence="24">
    <location>
        <begin position="246"/>
        <end position="410"/>
    </location>
</feature>
<dbReference type="GO" id="GO:0170057">
    <property type="term" value="F:RNA ligase (GTP) activity"/>
    <property type="evidence" value="ECO:0007669"/>
    <property type="project" value="UniProtKB-EC"/>
</dbReference>
<evidence type="ECO:0000256" key="14">
    <source>
        <dbReference type="ARBA" id="ARBA00023211"/>
    </source>
</evidence>
<keyword evidence="9" id="KW-0068">Autocatalytic cleavage</keyword>
<comment type="function">
    <text evidence="16">Essential for tRNA splicing and maturation. Acts by directly joining spliced tRNA halves to mature-sized tRNAs. Joins RNA with 2',3'-cyclic-phosphate or 3'-phosphate ends to RNA with 5'-hydroxy ends.</text>
</comment>
<evidence type="ECO:0000256" key="3">
    <source>
        <dbReference type="ARBA" id="ARBA00022598"/>
    </source>
</evidence>
<evidence type="ECO:0000256" key="23">
    <source>
        <dbReference type="SAM" id="Coils"/>
    </source>
</evidence>
<protein>
    <recommendedName>
        <fullName evidence="15 22">tRNA-splicing ligase RtcB</fullName>
        <ecNumber evidence="22">6.5.1.-</ecNumber>
    </recommendedName>
</protein>
<dbReference type="GO" id="GO:0006314">
    <property type="term" value="P:intron homing"/>
    <property type="evidence" value="ECO:0007669"/>
    <property type="project" value="UniProtKB-KW"/>
</dbReference>
<evidence type="ECO:0000256" key="4">
    <source>
        <dbReference type="ARBA" id="ARBA00022722"/>
    </source>
</evidence>
<feature type="binding site" evidence="20">
    <location>
        <begin position="906"/>
        <end position="909"/>
    </location>
    <ligand>
        <name>GMP</name>
        <dbReference type="ChEBI" id="CHEBI:58115"/>
    </ligand>
</feature>
<reference evidence="25" key="1">
    <citation type="journal article" date="2020" name="bioRxiv">
        <title>A rank-normalized archaeal taxonomy based on genome phylogeny resolves widespread incomplete and uneven classifications.</title>
        <authorList>
            <person name="Rinke C."/>
            <person name="Chuvochina M."/>
            <person name="Mussig A.J."/>
            <person name="Chaumeil P.-A."/>
            <person name="Waite D.W."/>
            <person name="Whitman W.B."/>
            <person name="Parks D.H."/>
            <person name="Hugenholtz P."/>
        </authorList>
    </citation>
    <scope>NUCLEOTIDE SEQUENCE</scope>
    <source>
        <strain evidence="25">UBA8853</strain>
    </source>
</reference>
<dbReference type="Gene3D" id="3.10.28.10">
    <property type="entry name" value="Homing endonucleases"/>
    <property type="match status" value="1"/>
</dbReference>
<dbReference type="NCBIfam" id="TIGR01443">
    <property type="entry name" value="intein_Cterm"/>
    <property type="match status" value="1"/>
</dbReference>
<comment type="cofactor">
    <cofactor evidence="21 22">
        <name>Mn(2+)</name>
        <dbReference type="ChEBI" id="CHEBI:29035"/>
    </cofactor>
    <text evidence="21 22">Binds 2 manganese ions per subunit.</text>
</comment>
<dbReference type="SUPFAM" id="SSF51294">
    <property type="entry name" value="Hedgehog/intein (Hint) domain"/>
    <property type="match status" value="1"/>
</dbReference>
<evidence type="ECO:0000256" key="17">
    <source>
        <dbReference type="ARBA" id="ARBA00047746"/>
    </source>
</evidence>
<feature type="binding site" evidence="21">
    <location>
        <position position="93"/>
    </location>
    <ligand>
        <name>Mn(2+)</name>
        <dbReference type="ChEBI" id="CHEBI:29035"/>
        <label>1</label>
    </ligand>
</feature>
<name>A0A832TIU9_9EURY</name>
<evidence type="ECO:0000259" key="24">
    <source>
        <dbReference type="PROSITE" id="PS50819"/>
    </source>
</evidence>
<dbReference type="PANTHER" id="PTHR11118">
    <property type="entry name" value="RNA-SPLICING LIGASE RTCB HOMOLOG"/>
    <property type="match status" value="1"/>
</dbReference>
<feature type="coiled-coil region" evidence="23">
    <location>
        <begin position="380"/>
        <end position="407"/>
    </location>
</feature>
<comment type="caution">
    <text evidence="25">The sequence shown here is derived from an EMBL/GenBank/DDBJ whole genome shotgun (WGS) entry which is preliminary data.</text>
</comment>
<sequence length="983" mass="110474">MLKHIRNNVVWELPEDYKGCMKVPGRIYATEKLIDGMEKGVFDQVANVACLPGIYGYSIALPDAHYGYGFPIGGVAAFDVEEGVVSPGGVGYDINCLAPGTKILTEHGCWVKVEDLPKMLTDQKLKVYDVDEGREDDSEIKFVMERGIEEDERAVVLVTESGLTIEGSEDHPVLTPEGYVELGEIEEGDLVVVYPFEGVEYEEKEGTILDESDFEDVDPQVLRYLEERDLIPLRWSDPKVGTLARILGFAMGDGHLGEQAGRLTLSFYGDERTLRELKRDLESLGVKANLHVRKRRYEIETASGRYEGEATSVELRVASRSFALLMEKLGMPRGRKVETPYKVPDWIKEAPLWVKRNFLAGLFAADGSVVKFKRYTPLPINLTQAKVEELEENLREFMNDVAKLLREFGIETTLYEVKSKKNVVYKLAIVGEENIKRFLGKVGYEYDPEKKVEGLAAYAYLKLKERVKKDRKEAAETAAEVYEETGSITKAHEAVADVVNRRFVERVVYDGGISSVRVPEDFPTFERFKEERVLAGGFVIEEVVEVKGVEPEYDRFYDIGVCHGAHNFIADGVVVHNCGVRVMKTDLTEDDVRPKLRELLETIFRNVPAGLGSRHRRVRLSTQELRQVMLYGAEWAVEEGFGFDEDLDHIESRGNMTHAYETIGWEEYGPRDDVASKRAIERGRPQLGTLGSGNHFLEVQVVDEIYDKEAAEKMGIREEGQVTIMVHTGSRGFGHQVCSDHLRIMERSMRDVERRFGVRIPDRQLACAAMGTDEAKRYFNAMNAAANYAFANRQMISHWTRESFVEVFGDEYGDADDMGIEVIYDIAHNMAKIEKHPVDGEERWLVVHRKGATRAFSEEALKKHGEPVPFEGLPQPVLIPGDMGTGSYILIGTEKAMEETWGSTCHGAGRTMSRAAAKRKFWGEDVARELERQGILVKAASMPVVAEEAPPAYKDVDEVVRAVAEAGISDPVVRLRPIGVVKG</sequence>
<dbReference type="Pfam" id="PF01139">
    <property type="entry name" value="RtcB"/>
    <property type="match status" value="2"/>
</dbReference>
<dbReference type="InterPro" id="IPR030934">
    <property type="entry name" value="Intein_C"/>
</dbReference>
<dbReference type="GO" id="GO:0005525">
    <property type="term" value="F:GTP binding"/>
    <property type="evidence" value="ECO:0007669"/>
    <property type="project" value="UniProtKB-KW"/>
</dbReference>
<dbReference type="PROSITE" id="PS50819">
    <property type="entry name" value="INTEIN_ENDONUCLEASE"/>
    <property type="match status" value="1"/>
</dbReference>
<organism evidence="25 26">
    <name type="scientific">Methanopyrus kandleri</name>
    <dbReference type="NCBI Taxonomy" id="2320"/>
    <lineage>
        <taxon>Archaea</taxon>
        <taxon>Methanobacteriati</taxon>
        <taxon>Methanobacteriota</taxon>
        <taxon>Methanomada group</taxon>
        <taxon>Methanopyri</taxon>
        <taxon>Methanopyrales</taxon>
        <taxon>Methanopyraceae</taxon>
        <taxon>Methanopyrus</taxon>
    </lineage>
</organism>
<accession>A0A832TIU9</accession>
<keyword evidence="23" id="KW-0175">Coiled coil</keyword>
<dbReference type="InterPro" id="IPR053454">
    <property type="entry name" value="RtcB_ligase"/>
</dbReference>
<keyword evidence="13 20" id="KW-0342">GTP-binding</keyword>
<proteinExistence type="inferred from homology"/>
<dbReference type="EMBL" id="DUJS01000004">
    <property type="protein sequence ID" value="HII70873.1"/>
    <property type="molecule type" value="Genomic_DNA"/>
</dbReference>
<dbReference type="FunFam" id="3.90.1860.10:FF:000010">
    <property type="entry name" value="tRNA-splicing ligase RtcB"/>
    <property type="match status" value="1"/>
</dbReference>
<dbReference type="SMART" id="SM00306">
    <property type="entry name" value="HintN"/>
    <property type="match status" value="1"/>
</dbReference>
<feature type="binding site" evidence="21">
    <location>
        <position position="727"/>
    </location>
    <ligand>
        <name>Mn(2+)</name>
        <dbReference type="ChEBI" id="CHEBI:29035"/>
        <label>2</label>
    </ligand>
</feature>
<dbReference type="GO" id="GO:0003677">
    <property type="term" value="F:DNA binding"/>
    <property type="evidence" value="ECO:0007669"/>
    <property type="project" value="UniProtKB-KW"/>
</dbReference>
<dbReference type="PROSITE" id="PS50818">
    <property type="entry name" value="INTEIN_C_TER"/>
    <property type="match status" value="1"/>
</dbReference>
<dbReference type="InterPro" id="IPR006141">
    <property type="entry name" value="Intein_N"/>
</dbReference>
<feature type="binding site" evidence="21">
    <location>
        <position position="695"/>
    </location>
    <ligand>
        <name>Mn(2+)</name>
        <dbReference type="ChEBI" id="CHEBI:29035"/>
        <label>1</label>
    </ligand>
</feature>
<evidence type="ECO:0000256" key="1">
    <source>
        <dbReference type="ARBA" id="ARBA00008071"/>
    </source>
</evidence>
<dbReference type="PROSITE" id="PS01288">
    <property type="entry name" value="UPF0027"/>
    <property type="match status" value="1"/>
</dbReference>
<dbReference type="GO" id="GO:0016539">
    <property type="term" value="P:intein-mediated protein splicing"/>
    <property type="evidence" value="ECO:0007669"/>
    <property type="project" value="InterPro"/>
</dbReference>
<dbReference type="CDD" id="cd00081">
    <property type="entry name" value="Hint"/>
    <property type="match status" value="1"/>
</dbReference>
<dbReference type="GO" id="GO:0006388">
    <property type="term" value="P:tRNA splicing, via endonucleolytic cleavage and ligation"/>
    <property type="evidence" value="ECO:0007669"/>
    <property type="project" value="UniProtKB-ARBA"/>
</dbReference>
<dbReference type="NCBIfam" id="TIGR01445">
    <property type="entry name" value="intein_Nterm"/>
    <property type="match status" value="1"/>
</dbReference>
<evidence type="ECO:0000256" key="2">
    <source>
        <dbReference type="ARBA" id="ARBA00011245"/>
    </source>
</evidence>
<dbReference type="Gene3D" id="3.90.1860.10">
    <property type="entry name" value="tRNA-splicing ligase RtcB"/>
    <property type="match status" value="2"/>
</dbReference>
<evidence type="ECO:0000256" key="7">
    <source>
        <dbReference type="ARBA" id="ARBA00022759"/>
    </source>
</evidence>
<evidence type="ECO:0000256" key="12">
    <source>
        <dbReference type="ARBA" id="ARBA00023125"/>
    </source>
</evidence>
<keyword evidence="8" id="KW-0378">Hydrolase</keyword>
<evidence type="ECO:0000256" key="19">
    <source>
        <dbReference type="PIRSR" id="PIRSR601233-1"/>
    </source>
</evidence>
<comment type="catalytic activity">
    <reaction evidence="17">
        <text>a 3'-end 3'-phospho-ribonucleotide-RNA + a 5'-end dephospho-ribonucleoside-RNA + GTP = a ribonucleotidyl-ribonucleotide-RNA + GMP + diphosphate</text>
        <dbReference type="Rhea" id="RHEA:68076"/>
        <dbReference type="Rhea" id="RHEA-COMP:10463"/>
        <dbReference type="Rhea" id="RHEA-COMP:13936"/>
        <dbReference type="Rhea" id="RHEA-COMP:17355"/>
        <dbReference type="ChEBI" id="CHEBI:33019"/>
        <dbReference type="ChEBI" id="CHEBI:37565"/>
        <dbReference type="ChEBI" id="CHEBI:58115"/>
        <dbReference type="ChEBI" id="CHEBI:83062"/>
        <dbReference type="ChEBI" id="CHEBI:138284"/>
        <dbReference type="ChEBI" id="CHEBI:173118"/>
        <dbReference type="EC" id="6.5.1.8"/>
    </reaction>
</comment>
<evidence type="ECO:0000256" key="11">
    <source>
        <dbReference type="ARBA" id="ARBA00023000"/>
    </source>
</evidence>
<dbReference type="GO" id="GO:0004519">
    <property type="term" value="F:endonuclease activity"/>
    <property type="evidence" value="ECO:0007669"/>
    <property type="project" value="UniProtKB-KW"/>
</dbReference>
<feature type="binding site" evidence="20">
    <location>
        <position position="982"/>
    </location>
    <ligand>
        <name>GMP</name>
        <dbReference type="ChEBI" id="CHEBI:58115"/>
    </ligand>
</feature>
<evidence type="ECO:0000313" key="26">
    <source>
        <dbReference type="Proteomes" id="UP000619545"/>
    </source>
</evidence>
<keyword evidence="10" id="KW-0404">Intron homing</keyword>
<feature type="active site" description="GMP-histidine intermediate" evidence="19">
    <location>
        <position position="906"/>
    </location>
</feature>
<keyword evidence="7" id="KW-0255">Endonuclease</keyword>
<comment type="similarity">
    <text evidence="1 22">Belongs to the RtcB family.</text>
</comment>
<dbReference type="InterPro" id="IPR027434">
    <property type="entry name" value="Homing_endonucl"/>
</dbReference>
<feature type="binding site" evidence="20">
    <location>
        <begin position="828"/>
        <end position="829"/>
    </location>
    <ligand>
        <name>GMP</name>
        <dbReference type="ChEBI" id="CHEBI:58115"/>
    </ligand>
</feature>
<dbReference type="PRINTS" id="PR00379">
    <property type="entry name" value="INTEIN"/>
</dbReference>